<evidence type="ECO:0000259" key="3">
    <source>
        <dbReference type="PROSITE" id="PS51464"/>
    </source>
</evidence>
<dbReference type="NCBIfam" id="NF003915">
    <property type="entry name" value="PRK05441.1"/>
    <property type="match status" value="1"/>
</dbReference>
<keyword evidence="2" id="KW-0119">Carbohydrate metabolism</keyword>
<dbReference type="SUPFAM" id="SSF53697">
    <property type="entry name" value="SIS domain"/>
    <property type="match status" value="1"/>
</dbReference>
<dbReference type="InterPro" id="IPR001347">
    <property type="entry name" value="SIS_dom"/>
</dbReference>
<dbReference type="AlphaFoldDB" id="A0A211ZBS8"/>
<dbReference type="Pfam" id="PF22645">
    <property type="entry name" value="GKRP_SIS_N"/>
    <property type="match status" value="1"/>
</dbReference>
<dbReference type="GO" id="GO:0046348">
    <property type="term" value="P:amino sugar catabolic process"/>
    <property type="evidence" value="ECO:0007669"/>
    <property type="project" value="InterPro"/>
</dbReference>
<evidence type="ECO:0000256" key="1">
    <source>
        <dbReference type="ARBA" id="ARBA00023239"/>
    </source>
</evidence>
<evidence type="ECO:0000313" key="4">
    <source>
        <dbReference type="EMBL" id="OWJ62719.1"/>
    </source>
</evidence>
<dbReference type="Proteomes" id="UP000196655">
    <property type="component" value="Unassembled WGS sequence"/>
</dbReference>
<dbReference type="CDD" id="cd05007">
    <property type="entry name" value="SIS_Etherase"/>
    <property type="match status" value="1"/>
</dbReference>
<dbReference type="GO" id="GO:0009254">
    <property type="term" value="P:peptidoglycan turnover"/>
    <property type="evidence" value="ECO:0007669"/>
    <property type="project" value="TreeGrafter"/>
</dbReference>
<dbReference type="GO" id="GO:0016803">
    <property type="term" value="F:ether hydrolase activity"/>
    <property type="evidence" value="ECO:0007669"/>
    <property type="project" value="TreeGrafter"/>
</dbReference>
<reference evidence="5" key="1">
    <citation type="submission" date="2017-05" db="EMBL/GenBank/DDBJ databases">
        <authorList>
            <person name="Macchi M."/>
            <person name="Festa S."/>
            <person name="Coppotelli B.M."/>
            <person name="Morelli I.S."/>
        </authorList>
    </citation>
    <scope>NUCLEOTIDE SEQUENCE [LARGE SCALE GENOMIC DNA]</scope>
    <source>
        <strain evidence="5">I</strain>
    </source>
</reference>
<dbReference type="GO" id="GO:0016835">
    <property type="term" value="F:carbon-oxygen lyase activity"/>
    <property type="evidence" value="ECO:0007669"/>
    <property type="project" value="InterPro"/>
</dbReference>
<comment type="caution">
    <text evidence="4">The sequence shown here is derived from an EMBL/GenBank/DDBJ whole genome shotgun (WGS) entry which is preliminary data.</text>
</comment>
<name>A0A211ZBS8_9PROT</name>
<feature type="domain" description="SIS" evidence="3">
    <location>
        <begin position="50"/>
        <end position="213"/>
    </location>
</feature>
<sequence length="295" mass="30267">MGTETASRRFKGIDAWEDAEILDALLESQLAAVAAVRPALPALAAASADAAPRLRRGGRLVYAGAGTSGRVAAQDGSELFPTFGHPQERLAYLIAGGATALSRPVENAEDDADAGRDEAAALRLGLDDVVIGVAASGGTPYTRAVLQEAARAGALTIAVASNPGAPIFGDATHAVLLATGEEPVAGSTRLKAGTAQKVALNLFSTLVMTRLGHVYDGLMVDMQPTNAKLNVRSVRMLRSIVPVDEATARSALEAAGQNVKLAALVALGDSAEEGRRRLDAADGDLRRALAAKQGS</sequence>
<dbReference type="NCBIfam" id="NF009222">
    <property type="entry name" value="PRK12570.1"/>
    <property type="match status" value="1"/>
</dbReference>
<protein>
    <submittedName>
        <fullName evidence="4">N-acetylmuramic acid 6-phosphate etherase</fullName>
    </submittedName>
</protein>
<dbReference type="PROSITE" id="PS51464">
    <property type="entry name" value="SIS"/>
    <property type="match status" value="1"/>
</dbReference>
<dbReference type="PANTHER" id="PTHR10088:SF4">
    <property type="entry name" value="GLUCOKINASE REGULATORY PROTEIN"/>
    <property type="match status" value="1"/>
</dbReference>
<dbReference type="STRING" id="1122125.GCA_000423185_04943"/>
<dbReference type="Gene3D" id="3.40.50.10490">
    <property type="entry name" value="Glucose-6-phosphate isomerase like protein, domain 1"/>
    <property type="match status" value="1"/>
</dbReference>
<keyword evidence="1" id="KW-0456">Lyase</keyword>
<dbReference type="GO" id="GO:0097367">
    <property type="term" value="F:carbohydrate derivative binding"/>
    <property type="evidence" value="ECO:0007669"/>
    <property type="project" value="InterPro"/>
</dbReference>
<dbReference type="OrthoDB" id="9813395at2"/>
<organism evidence="4 5">
    <name type="scientific">Inquilinus limosus</name>
    <dbReference type="NCBI Taxonomy" id="171674"/>
    <lineage>
        <taxon>Bacteria</taxon>
        <taxon>Pseudomonadati</taxon>
        <taxon>Pseudomonadota</taxon>
        <taxon>Alphaproteobacteria</taxon>
        <taxon>Rhodospirillales</taxon>
        <taxon>Rhodospirillaceae</taxon>
        <taxon>Inquilinus</taxon>
    </lineage>
</organism>
<proteinExistence type="predicted"/>
<dbReference type="Gene3D" id="1.10.8.1080">
    <property type="match status" value="1"/>
</dbReference>
<evidence type="ECO:0000313" key="5">
    <source>
        <dbReference type="Proteomes" id="UP000196655"/>
    </source>
</evidence>
<dbReference type="InterPro" id="IPR005488">
    <property type="entry name" value="Etherase_MurQ"/>
</dbReference>
<dbReference type="InterPro" id="IPR040190">
    <property type="entry name" value="MURQ/GCKR"/>
</dbReference>
<dbReference type="PANTHER" id="PTHR10088">
    <property type="entry name" value="GLUCOKINASE REGULATORY PROTEIN"/>
    <property type="match status" value="1"/>
</dbReference>
<accession>A0A211ZBS8</accession>
<dbReference type="EMBL" id="NHON01000092">
    <property type="protein sequence ID" value="OWJ62719.1"/>
    <property type="molecule type" value="Genomic_DNA"/>
</dbReference>
<gene>
    <name evidence="4" type="ORF">BWR60_29840</name>
</gene>
<dbReference type="RefSeq" id="WP_088155889.1">
    <property type="nucleotide sequence ID" value="NZ_NHON01000092.1"/>
</dbReference>
<dbReference type="InterPro" id="IPR046348">
    <property type="entry name" value="SIS_dom_sf"/>
</dbReference>
<keyword evidence="5" id="KW-1185">Reference proteome</keyword>
<evidence type="ECO:0000256" key="2">
    <source>
        <dbReference type="ARBA" id="ARBA00023277"/>
    </source>
</evidence>